<keyword evidence="2" id="KW-0812">Transmembrane</keyword>
<feature type="transmembrane region" description="Helical" evidence="2">
    <location>
        <begin position="12"/>
        <end position="31"/>
    </location>
</feature>
<protein>
    <submittedName>
        <fullName evidence="3">Uncharacterized protein</fullName>
    </submittedName>
</protein>
<gene>
    <name evidence="3" type="ORF">HMPREF1576_01013</name>
</gene>
<feature type="compositionally biased region" description="Low complexity" evidence="1">
    <location>
        <begin position="330"/>
        <end position="346"/>
    </location>
</feature>
<evidence type="ECO:0000313" key="4">
    <source>
        <dbReference type="Proteomes" id="UP000014601"/>
    </source>
</evidence>
<sequence length="365" mass="39487">MHFIFVRMGYESVSALTVLIIIVTLMFGWLPKRTENSMKSMLEHSEDRYSPSLHIVDYSSDSLFHACSGTMAKGVGMQPSKMQANTKPNNGKSSRNGVNANKHKCAKQFNGVFTPEHVARIRALRRAAIRRRRALVLSLTFLTLVVFVAGLSGLYSAWFAILPLAAVCTILYFGSMAAKQARKWEAKVALYNKRSAAFNDSVVEPIFDAAVNSVVEHVENLDNSSNPDNTETSVMQQRDISMALAGANRQEVAKSAVAGDFSAANDARSQADISNSNQDLISFSFGDDSSDFGANGKNAGPQSLEIKSTKQVTKAIATGDSNESSVAFDSSKVSEVSEVSVEPPVSTKDSLGKADLRDVLARRAA</sequence>
<keyword evidence="2" id="KW-1133">Transmembrane helix</keyword>
<feature type="compositionally biased region" description="Polar residues" evidence="1">
    <location>
        <begin position="319"/>
        <end position="328"/>
    </location>
</feature>
<organism evidence="3 4">
    <name type="scientific">Gardnerella pickettii JCP7719</name>
    <dbReference type="NCBI Taxonomy" id="1261061"/>
    <lineage>
        <taxon>Bacteria</taxon>
        <taxon>Bacillati</taxon>
        <taxon>Actinomycetota</taxon>
        <taxon>Actinomycetes</taxon>
        <taxon>Bifidobacteriales</taxon>
        <taxon>Bifidobacteriaceae</taxon>
        <taxon>Gardnerella</taxon>
        <taxon>Gardnerella pickettii</taxon>
    </lineage>
</organism>
<dbReference type="Proteomes" id="UP000014601">
    <property type="component" value="Unassembled WGS sequence"/>
</dbReference>
<accession>S4GLM8</accession>
<name>S4GLM8_9BIFI</name>
<feature type="region of interest" description="Disordered" evidence="1">
    <location>
        <begin position="318"/>
        <end position="352"/>
    </location>
</feature>
<evidence type="ECO:0000256" key="1">
    <source>
        <dbReference type="SAM" id="MobiDB-lite"/>
    </source>
</evidence>
<evidence type="ECO:0000313" key="3">
    <source>
        <dbReference type="EMBL" id="EPI50338.1"/>
    </source>
</evidence>
<evidence type="ECO:0000256" key="2">
    <source>
        <dbReference type="SAM" id="Phobius"/>
    </source>
</evidence>
<feature type="compositionally biased region" description="Polar residues" evidence="1">
    <location>
        <begin position="80"/>
        <end position="99"/>
    </location>
</feature>
<dbReference type="AlphaFoldDB" id="S4GLM8"/>
<feature type="transmembrane region" description="Helical" evidence="2">
    <location>
        <begin position="134"/>
        <end position="151"/>
    </location>
</feature>
<reference evidence="3 4" key="1">
    <citation type="submission" date="2013-06" db="EMBL/GenBank/DDBJ databases">
        <authorList>
            <person name="Weinstock G."/>
            <person name="Sodergren E."/>
            <person name="Lobos E.A."/>
            <person name="Fulton L."/>
            <person name="Fulton R."/>
            <person name="Courtney L."/>
            <person name="Fronick C."/>
            <person name="O'Laughlin M."/>
            <person name="Godfrey J."/>
            <person name="Wilson R.M."/>
            <person name="Miner T."/>
            <person name="Farmer C."/>
            <person name="Delehaunty K."/>
            <person name="Cordes M."/>
            <person name="Minx P."/>
            <person name="Tomlinson C."/>
            <person name="Chen J."/>
            <person name="Wollam A."/>
            <person name="Pepin K.H."/>
            <person name="Bhonagiri V."/>
            <person name="Zhang X."/>
            <person name="Warren W."/>
            <person name="Mitreva M."/>
            <person name="Mardis E.R."/>
            <person name="Wilson R.K."/>
        </authorList>
    </citation>
    <scope>NUCLEOTIDE SEQUENCE [LARGE SCALE GENOMIC DNA]</scope>
    <source>
        <strain evidence="3 4">JCP7719</strain>
    </source>
</reference>
<dbReference type="HOGENOM" id="CLU_057829_0_0_11"/>
<proteinExistence type="predicted"/>
<feature type="region of interest" description="Disordered" evidence="1">
    <location>
        <begin position="77"/>
        <end position="99"/>
    </location>
</feature>
<keyword evidence="2" id="KW-0472">Membrane</keyword>
<feature type="transmembrane region" description="Helical" evidence="2">
    <location>
        <begin position="157"/>
        <end position="174"/>
    </location>
</feature>
<dbReference type="PATRIC" id="fig|1261061.4.peg.891"/>
<dbReference type="EMBL" id="ATJO01000081">
    <property type="protein sequence ID" value="EPI50338.1"/>
    <property type="molecule type" value="Genomic_DNA"/>
</dbReference>
<comment type="caution">
    <text evidence="3">The sequence shown here is derived from an EMBL/GenBank/DDBJ whole genome shotgun (WGS) entry which is preliminary data.</text>
</comment>